<sequence>MLRENYQDYTSASILHLNKYGSANTIPPSKELFYHIWSETLDILRDGKVVEINGSVIDDIERISYIDLINEKTVEQFHEQQISYNEEHRFAFWSILLIKQLLANLSVRLIRTTEIYGKNYNMKEFQEFTPLNFHIGLLCKETEQIKFPVTKSLKLLSDLLEEADFKPNKSDLINALVAVISSVWNGGNDNDIDIQVFYADLLYDSIVPTYEMMNIPLDKKWLSAYTWLYGDKDGRPFEKNSDTEELVFALRKRIVERYEEDLDLISFQKDCNAFEEIELIKRKIKSTPVTYKNTEEFIAELAALRLKKMSNQLVDALIVKVRTFGFHYLEIEFRDNEEMLSSVVDTVIPGYVVNLKYPSLLNYAELSEDEKIDLLCYLIAESEDFSPAKLKDLYKNKTDRDYNKRNKEYAGVSYVELIESDPEYIKMYDARNILERFTLMSRYSDMMRTHGIAEARYLSSVFELIFLSKTESNLDNINIAIQPEDSNGAIETLEKIKKLYSNELYRKHLASLDNTQFITFGPSDTGKQGGKGMHKLNMSLAREHEIIAQSFGIKLVRHVITGGEHARCNGNFKEIFNEYGASRDAQTRFMLAGCAEMRTHLLSNRQAINFFCDVYDMHLQKKPAEDYSMLKSSQKIWSKVVDRYQNNFFESPAVSVFLKKISRFDIVRGTAKGTRPPTRLYNITDFESRPDAIRAIPWTRSILLTGIHSELLGAGAFELLTAEQVFKRAQTDIKFAGYVNHIAYALSRTDEELMWQTSGWSRPNNDSIKRLAKDYESSDKTSLYQLLCWISHEVILAKELVWNSIHGYSHPTPEYLSAGDLLKDKTLLEEVSWKEHMLTPYKLMLINTKKDVTFLSPATLQNFYSGFLELANTDHSLIYVIEE</sequence>
<evidence type="ECO:0000313" key="4">
    <source>
        <dbReference type="Proteomes" id="UP000245981"/>
    </source>
</evidence>
<proteinExistence type="predicted"/>
<reference evidence="3 4" key="1">
    <citation type="submission" date="2018-05" db="EMBL/GenBank/DDBJ databases">
        <title>Genomic Encyclopedia of Type Strains, Phase IV (KMG-V): Genome sequencing to study the core and pangenomes of soil and plant-associated prokaryotes.</title>
        <authorList>
            <person name="Whitman W."/>
        </authorList>
    </citation>
    <scope>NUCLEOTIDE SEQUENCE [LARGE SCALE GENOMIC DNA]</scope>
    <source>
        <strain evidence="3 4">PNA 200-10</strain>
    </source>
</reference>
<dbReference type="Proteomes" id="UP000245981">
    <property type="component" value="Unassembled WGS sequence"/>
</dbReference>
<dbReference type="OrthoDB" id="6955460at2"/>
<keyword evidence="3" id="KW-0670">Pyruvate</keyword>
<dbReference type="EMBL" id="QGHF01000010">
    <property type="protein sequence ID" value="PWK94641.1"/>
    <property type="molecule type" value="Genomic_DNA"/>
</dbReference>
<dbReference type="GO" id="GO:0008964">
    <property type="term" value="F:phosphoenolpyruvate carboxylase activity"/>
    <property type="evidence" value="ECO:0007669"/>
    <property type="project" value="InterPro"/>
</dbReference>
<organism evidence="3 4">
    <name type="scientific">Pantoea allii</name>
    <dbReference type="NCBI Taxonomy" id="574096"/>
    <lineage>
        <taxon>Bacteria</taxon>
        <taxon>Pseudomonadati</taxon>
        <taxon>Pseudomonadota</taxon>
        <taxon>Gammaproteobacteria</taxon>
        <taxon>Enterobacterales</taxon>
        <taxon>Erwiniaceae</taxon>
        <taxon>Pantoea</taxon>
    </lineage>
</organism>
<dbReference type="InterPro" id="IPR015813">
    <property type="entry name" value="Pyrv/PenolPyrv_kinase-like_dom"/>
</dbReference>
<dbReference type="InterPro" id="IPR021135">
    <property type="entry name" value="PEP_COase"/>
</dbReference>
<gene>
    <name evidence="3" type="ORF">C7431_110137</name>
</gene>
<accession>A0A2V2BIB7</accession>
<dbReference type="SUPFAM" id="SSF51621">
    <property type="entry name" value="Phosphoenolpyruvate/pyruvate domain"/>
    <property type="match status" value="1"/>
</dbReference>
<dbReference type="GO" id="GO:0006099">
    <property type="term" value="P:tricarboxylic acid cycle"/>
    <property type="evidence" value="ECO:0007669"/>
    <property type="project" value="InterPro"/>
</dbReference>
<dbReference type="Pfam" id="PF00311">
    <property type="entry name" value="PEPcase"/>
    <property type="match status" value="1"/>
</dbReference>
<dbReference type="GO" id="GO:0015977">
    <property type="term" value="P:carbon fixation"/>
    <property type="evidence" value="ECO:0007669"/>
    <property type="project" value="InterPro"/>
</dbReference>
<name>A0A2V2BIB7_9GAMM</name>
<comment type="function">
    <text evidence="1">Forms oxaloacetate, a four-carbon dicarboxylic acid source for the tricarboxylic acid cycle.</text>
</comment>
<evidence type="ECO:0000313" key="3">
    <source>
        <dbReference type="EMBL" id="PWK94641.1"/>
    </source>
</evidence>
<comment type="caution">
    <text evidence="3">The sequence shown here is derived from an EMBL/GenBank/DDBJ whole genome shotgun (WGS) entry which is preliminary data.</text>
</comment>
<dbReference type="RefSeq" id="WP_109718045.1">
    <property type="nucleotide sequence ID" value="NZ_QGHF01000010.1"/>
</dbReference>
<evidence type="ECO:0000256" key="1">
    <source>
        <dbReference type="ARBA" id="ARBA00003670"/>
    </source>
</evidence>
<protein>
    <recommendedName>
        <fullName evidence="2">Phosphoenolpyruvate carboxylase</fullName>
    </recommendedName>
</protein>
<evidence type="ECO:0000256" key="2">
    <source>
        <dbReference type="ARBA" id="ARBA00022419"/>
    </source>
</evidence>
<dbReference type="AlphaFoldDB" id="A0A2V2BIB7"/>